<feature type="transmembrane region" description="Helical" evidence="6">
    <location>
        <begin position="43"/>
        <end position="63"/>
    </location>
</feature>
<feature type="transmembrane region" description="Helical" evidence="6">
    <location>
        <begin position="253"/>
        <end position="277"/>
    </location>
</feature>
<feature type="transmembrane region" description="Helical" evidence="6">
    <location>
        <begin position="377"/>
        <end position="395"/>
    </location>
</feature>
<feature type="transmembrane region" description="Helical" evidence="6">
    <location>
        <begin position="110"/>
        <end position="131"/>
    </location>
</feature>
<feature type="transmembrane region" description="Helical" evidence="6">
    <location>
        <begin position="289"/>
        <end position="306"/>
    </location>
</feature>
<reference evidence="7 8" key="1">
    <citation type="submission" date="2016-10" db="EMBL/GenBank/DDBJ databases">
        <authorList>
            <person name="de Groot N.N."/>
        </authorList>
    </citation>
    <scope>NUCLEOTIDE SEQUENCE [LARGE SCALE GENOMIC DNA]</scope>
    <source>
        <strain evidence="7 8">DSM 21800</strain>
    </source>
</reference>
<keyword evidence="3 6" id="KW-0812">Transmembrane</keyword>
<keyword evidence="2" id="KW-1003">Cell membrane</keyword>
<name>A0A1H1P4F7_9ACTN</name>
<evidence type="ECO:0000256" key="6">
    <source>
        <dbReference type="SAM" id="Phobius"/>
    </source>
</evidence>
<protein>
    <submittedName>
        <fullName evidence="7">Predicted arabinose efflux permease, MFS family</fullName>
    </submittedName>
</protein>
<dbReference type="Pfam" id="PF07690">
    <property type="entry name" value="MFS_1"/>
    <property type="match status" value="1"/>
</dbReference>
<evidence type="ECO:0000256" key="4">
    <source>
        <dbReference type="ARBA" id="ARBA00022989"/>
    </source>
</evidence>
<evidence type="ECO:0000256" key="2">
    <source>
        <dbReference type="ARBA" id="ARBA00022475"/>
    </source>
</evidence>
<comment type="subcellular location">
    <subcellularLocation>
        <location evidence="1">Cell membrane</location>
        <topology evidence="1">Multi-pass membrane protein</topology>
    </subcellularLocation>
</comment>
<dbReference type="InterPro" id="IPR036259">
    <property type="entry name" value="MFS_trans_sf"/>
</dbReference>
<dbReference type="CDD" id="cd06173">
    <property type="entry name" value="MFS_MefA_like"/>
    <property type="match status" value="1"/>
</dbReference>
<feature type="transmembrane region" description="Helical" evidence="6">
    <location>
        <begin position="342"/>
        <end position="371"/>
    </location>
</feature>
<dbReference type="AlphaFoldDB" id="A0A1H1P4F7"/>
<feature type="transmembrane region" description="Helical" evidence="6">
    <location>
        <begin position="169"/>
        <end position="186"/>
    </location>
</feature>
<keyword evidence="5 6" id="KW-0472">Membrane</keyword>
<accession>A0A1H1P4F7</accession>
<feature type="transmembrane region" description="Helical" evidence="6">
    <location>
        <begin position="143"/>
        <end position="163"/>
    </location>
</feature>
<gene>
    <name evidence="7" type="ORF">SAMN04489812_0758</name>
</gene>
<keyword evidence="8" id="KW-1185">Reference proteome</keyword>
<organism evidence="7 8">
    <name type="scientific">Microlunatus soli</name>
    <dbReference type="NCBI Taxonomy" id="630515"/>
    <lineage>
        <taxon>Bacteria</taxon>
        <taxon>Bacillati</taxon>
        <taxon>Actinomycetota</taxon>
        <taxon>Actinomycetes</taxon>
        <taxon>Propionibacteriales</taxon>
        <taxon>Propionibacteriaceae</taxon>
        <taxon>Microlunatus</taxon>
    </lineage>
</organism>
<dbReference type="PANTHER" id="PTHR23513:SF17">
    <property type="entry name" value="MEMBRANE PROTEIN"/>
    <property type="match status" value="1"/>
</dbReference>
<dbReference type="Gene3D" id="1.20.1250.20">
    <property type="entry name" value="MFS general substrate transporter like domains"/>
    <property type="match status" value="1"/>
</dbReference>
<evidence type="ECO:0000256" key="1">
    <source>
        <dbReference type="ARBA" id="ARBA00004651"/>
    </source>
</evidence>
<evidence type="ECO:0000256" key="3">
    <source>
        <dbReference type="ARBA" id="ARBA00022692"/>
    </source>
</evidence>
<feature type="transmembrane region" description="Helical" evidence="6">
    <location>
        <begin position="312"/>
        <end position="330"/>
    </location>
</feature>
<proteinExistence type="predicted"/>
<feature type="transmembrane region" description="Helical" evidence="6">
    <location>
        <begin position="225"/>
        <end position="247"/>
    </location>
</feature>
<dbReference type="Proteomes" id="UP000199103">
    <property type="component" value="Chromosome I"/>
</dbReference>
<evidence type="ECO:0000313" key="7">
    <source>
        <dbReference type="EMBL" id="SDS06053.1"/>
    </source>
</evidence>
<keyword evidence="4 6" id="KW-1133">Transmembrane helix</keyword>
<dbReference type="GO" id="GO:0022857">
    <property type="term" value="F:transmembrane transporter activity"/>
    <property type="evidence" value="ECO:0007669"/>
    <property type="project" value="InterPro"/>
</dbReference>
<dbReference type="SUPFAM" id="SSF103473">
    <property type="entry name" value="MFS general substrate transporter"/>
    <property type="match status" value="1"/>
</dbReference>
<dbReference type="OrthoDB" id="3613552at2"/>
<evidence type="ECO:0000313" key="8">
    <source>
        <dbReference type="Proteomes" id="UP000199103"/>
    </source>
</evidence>
<dbReference type="STRING" id="630515.SAMN04489812_0758"/>
<dbReference type="GO" id="GO:0005886">
    <property type="term" value="C:plasma membrane"/>
    <property type="evidence" value="ECO:0007669"/>
    <property type="project" value="UniProtKB-SubCell"/>
</dbReference>
<evidence type="ECO:0000256" key="5">
    <source>
        <dbReference type="ARBA" id="ARBA00023136"/>
    </source>
</evidence>
<dbReference type="RefSeq" id="WP_091520098.1">
    <property type="nucleotide sequence ID" value="NZ_LT629772.1"/>
</dbReference>
<feature type="transmembrane region" description="Helical" evidence="6">
    <location>
        <begin position="84"/>
        <end position="104"/>
    </location>
</feature>
<dbReference type="InterPro" id="IPR011701">
    <property type="entry name" value="MFS"/>
</dbReference>
<dbReference type="EMBL" id="LT629772">
    <property type="protein sequence ID" value="SDS06053.1"/>
    <property type="molecule type" value="Genomic_DNA"/>
</dbReference>
<dbReference type="PANTHER" id="PTHR23513">
    <property type="entry name" value="INTEGRAL MEMBRANE EFFLUX PROTEIN-RELATED"/>
    <property type="match status" value="1"/>
</dbReference>
<feature type="transmembrane region" description="Helical" evidence="6">
    <location>
        <begin position="12"/>
        <end position="37"/>
    </location>
</feature>
<sequence length="418" mass="42155">MTAAAFGRTNAARWVVAYTCAVAGDATFYVVLTWAAAESGGPQWSGLILAAGAVPRVILMLPGGVLADRVDPRRLAIGSDLGRCLAMLVAATLGILLGLLPWWLLGVAAIFGVIDAIFMPAVGAMPAGLVGPGDLKRLQAWRISGVRVSNIIGPTAGAVLISFGAAHAFAAIAVLFAVSVGLLVSVRLRPRADAAPAATQDSRRISRAGIRMTLARLRRHGLGRLVLVTALTDIPFSGPVLVGVILLVQERHWPATAAGGVLSAFSIGALITGLLCAVAPSRLLSKPTVLAAIAVTAGLLVALTAATATWSAIIIGALLGVSTAVTMISCHGEIQQATPPDLLGRVTALLALLTLGVSPIVFAASGAVVAAAGAAPFFYAAAAVIIVAGVGAATIRFTRTPPPAATTTAASSDTKFGS</sequence>